<name>A0AAN7UMM8_9PEZI</name>
<dbReference type="AlphaFoldDB" id="A0AAN7UMM8"/>
<proteinExistence type="predicted"/>
<reference evidence="1 2" key="1">
    <citation type="submission" date="2023-10" db="EMBL/GenBank/DDBJ databases">
        <title>Draft genome sequence of Xylaria bambusicola isolate GMP-LS, the root and basal stem rot pathogen of sugarcane in Indonesia.</title>
        <authorList>
            <person name="Selvaraj P."/>
            <person name="Muralishankar V."/>
            <person name="Muruganantham S."/>
            <person name="Sp S."/>
            <person name="Haryani S."/>
            <person name="Lau K.J.X."/>
            <person name="Naqvi N.I."/>
        </authorList>
    </citation>
    <scope>NUCLEOTIDE SEQUENCE [LARGE SCALE GENOMIC DNA]</scope>
    <source>
        <strain evidence="1">GMP-LS</strain>
    </source>
</reference>
<protein>
    <submittedName>
        <fullName evidence="1">Uncharacterized protein</fullName>
    </submittedName>
</protein>
<gene>
    <name evidence="1" type="ORF">RRF57_004936</name>
</gene>
<evidence type="ECO:0000313" key="2">
    <source>
        <dbReference type="Proteomes" id="UP001305414"/>
    </source>
</evidence>
<dbReference type="Proteomes" id="UP001305414">
    <property type="component" value="Unassembled WGS sequence"/>
</dbReference>
<accession>A0AAN7UMM8</accession>
<keyword evidence="2" id="KW-1185">Reference proteome</keyword>
<organism evidence="1 2">
    <name type="scientific">Xylaria bambusicola</name>
    <dbReference type="NCBI Taxonomy" id="326684"/>
    <lineage>
        <taxon>Eukaryota</taxon>
        <taxon>Fungi</taxon>
        <taxon>Dikarya</taxon>
        <taxon>Ascomycota</taxon>
        <taxon>Pezizomycotina</taxon>
        <taxon>Sordariomycetes</taxon>
        <taxon>Xylariomycetidae</taxon>
        <taxon>Xylariales</taxon>
        <taxon>Xylariaceae</taxon>
        <taxon>Xylaria</taxon>
    </lineage>
</organism>
<comment type="caution">
    <text evidence="1">The sequence shown here is derived from an EMBL/GenBank/DDBJ whole genome shotgun (WGS) entry which is preliminary data.</text>
</comment>
<evidence type="ECO:0000313" key="1">
    <source>
        <dbReference type="EMBL" id="KAK5629221.1"/>
    </source>
</evidence>
<dbReference type="EMBL" id="JAWHQM010000011">
    <property type="protein sequence ID" value="KAK5629221.1"/>
    <property type="molecule type" value="Genomic_DNA"/>
</dbReference>
<sequence length="172" mass="19742">MKYRDVDLKDFRHIADYFISCRWRLSLPLYPPTDTKLKGVKINCSGDEHNLGKPLFEEIEVSLMDVLTVEYDTSDIANLIGLPVFTKPCLPDLSWANVSDAYINQDATYLHLCLDPKTKSNDHAGILGWGYAPFRWQNRVGSVIVVRQDQKPCHDGMWKHYASIAARKLRPF</sequence>